<gene>
    <name evidence="9" type="ORF">QTG54_005787</name>
</gene>
<accession>A0AAD8YB17</accession>
<evidence type="ECO:0000256" key="2">
    <source>
        <dbReference type="ARBA" id="ARBA00022618"/>
    </source>
</evidence>
<feature type="domain" description="Cullin family profile" evidence="8">
    <location>
        <begin position="441"/>
        <end position="627"/>
    </location>
</feature>
<dbReference type="SMART" id="SM01013">
    <property type="entry name" value="APC2"/>
    <property type="match status" value="1"/>
</dbReference>
<feature type="region of interest" description="Disordered" evidence="7">
    <location>
        <begin position="384"/>
        <end position="406"/>
    </location>
</feature>
<dbReference type="Gene3D" id="3.30.230.130">
    <property type="entry name" value="Cullin, Chain C, Domain 2"/>
    <property type="match status" value="1"/>
</dbReference>
<sequence length="754" mass="85996">MATTSSYQQIYERRLSQAMQRKASAKSRATTALAREFFSSNNAANAPDSYNDATGDEWRTLPSRLVKLSNYLRERSSSGNGDTNETFPVIVSNKIDESRRVALGAAVFNQAPSTFLDEFRSLFEALLRARQNKWKRERIVDESMEVEDEVEDGDNCEADELLLSEEDQLYQSLSTLGWLSNQLQTPFREALHSVMMEAIKSLIAGDFETEGMLDQTLEWKSQVLVPWVYSVVGAEAYECNQWAAQLDYAASECFVHVRMNELFDLVTDYPESLPAVRELQLALDRTGRIFYETLAFEWRQALVQRLIHPGAQTSQIIDVYINTIKVLREMDPSGELLQVVTQPVREYLRGRNDCVRCIITSLTDEEGGGDLYEELKRQDAKPLEEAQLDEEDEEEPPTFDWQPPPSILQRRGVITGQVGKVSSSSRRAGDILSMLVGIYGSKELFLLSNLEYNTDAEVHKLELLKLRFGESSLRSCEVMVKDIDDSKRIHTNIRSTLELNSSRDDPPVVDAAIVSHIFWPHLQRDSMKHHKKIQSKLDQFCKEYEKLKNPRRLVWMQQLGTVEMEVEAYETDADGNVTSYVKDVTCTPAHATLLANFEDKSQWTLEELSTEAAMSEEMVRKRMGFWVNQRVVQVNRVGEDMIYSLVSASEVNSNDHSFIDHNDDDEQELAVSLGAHEEEEMKVYESYIVGMLSNLGQLPLQRIHTMLKTFVSGSEHNYDKTPNQLAVFLQQLCKEEKLEVGPDGMYKLLKKGAK</sequence>
<dbReference type="InterPro" id="IPR044554">
    <property type="entry name" value="ANAPC2"/>
</dbReference>
<keyword evidence="3" id="KW-0498">Mitosis</keyword>
<dbReference type="InterPro" id="IPR014786">
    <property type="entry name" value="ANAPC2_C"/>
</dbReference>
<dbReference type="GO" id="GO:0007091">
    <property type="term" value="P:metaphase/anaphase transition of mitotic cell cycle"/>
    <property type="evidence" value="ECO:0007669"/>
    <property type="project" value="TreeGrafter"/>
</dbReference>
<dbReference type="InterPro" id="IPR036317">
    <property type="entry name" value="Cullin_homology_sf"/>
</dbReference>
<dbReference type="GO" id="GO:0006511">
    <property type="term" value="P:ubiquitin-dependent protein catabolic process"/>
    <property type="evidence" value="ECO:0007669"/>
    <property type="project" value="InterPro"/>
</dbReference>
<keyword evidence="2" id="KW-0132">Cell division</keyword>
<dbReference type="GO" id="GO:0051301">
    <property type="term" value="P:cell division"/>
    <property type="evidence" value="ECO:0007669"/>
    <property type="project" value="UniProtKB-KW"/>
</dbReference>
<evidence type="ECO:0000313" key="10">
    <source>
        <dbReference type="Proteomes" id="UP001224775"/>
    </source>
</evidence>
<dbReference type="InterPro" id="IPR057975">
    <property type="entry name" value="TPR_ANAPC2"/>
</dbReference>
<dbReference type="Gene3D" id="1.10.10.10">
    <property type="entry name" value="Winged helix-like DNA-binding domain superfamily/Winged helix DNA-binding domain"/>
    <property type="match status" value="1"/>
</dbReference>
<keyword evidence="5" id="KW-0131">Cell cycle</keyword>
<dbReference type="InterPro" id="IPR036388">
    <property type="entry name" value="WH-like_DNA-bd_sf"/>
</dbReference>
<evidence type="ECO:0000259" key="8">
    <source>
        <dbReference type="PROSITE" id="PS50069"/>
    </source>
</evidence>
<dbReference type="AlphaFoldDB" id="A0AAD8YB17"/>
<dbReference type="PANTHER" id="PTHR45957">
    <property type="entry name" value="ANAPHASE-PROMOTING COMPLEX SUBUNIT 2"/>
    <property type="match status" value="1"/>
</dbReference>
<dbReference type="SMART" id="SM00182">
    <property type="entry name" value="CULLIN"/>
    <property type="match status" value="1"/>
</dbReference>
<dbReference type="FunFam" id="1.10.10.10:FF:000331">
    <property type="entry name" value="Anaphase-promoting complex subunit 2"/>
    <property type="match status" value="1"/>
</dbReference>
<keyword evidence="4" id="KW-0833">Ubl conjugation pathway</keyword>
<evidence type="ECO:0000256" key="6">
    <source>
        <dbReference type="PROSITE-ProRule" id="PRU00330"/>
    </source>
</evidence>
<dbReference type="GO" id="GO:0070979">
    <property type="term" value="P:protein K11-linked ubiquitination"/>
    <property type="evidence" value="ECO:0007669"/>
    <property type="project" value="TreeGrafter"/>
</dbReference>
<dbReference type="PROSITE" id="PS50069">
    <property type="entry name" value="CULLIN_2"/>
    <property type="match status" value="1"/>
</dbReference>
<keyword evidence="10" id="KW-1185">Reference proteome</keyword>
<dbReference type="PANTHER" id="PTHR45957:SF1">
    <property type="entry name" value="ANAPHASE-PROMOTING COMPLEX SUBUNIT 2"/>
    <property type="match status" value="1"/>
</dbReference>
<dbReference type="Pfam" id="PF08672">
    <property type="entry name" value="ANAPC2"/>
    <property type="match status" value="1"/>
</dbReference>
<evidence type="ECO:0000256" key="7">
    <source>
        <dbReference type="SAM" id="MobiDB-lite"/>
    </source>
</evidence>
<dbReference type="InterPro" id="IPR016158">
    <property type="entry name" value="Cullin_homology"/>
</dbReference>
<evidence type="ECO:0000256" key="4">
    <source>
        <dbReference type="ARBA" id="ARBA00022786"/>
    </source>
</evidence>
<dbReference type="Proteomes" id="UP001224775">
    <property type="component" value="Unassembled WGS sequence"/>
</dbReference>
<dbReference type="EMBL" id="JATAAI010000009">
    <property type="protein sequence ID" value="KAK1743166.1"/>
    <property type="molecule type" value="Genomic_DNA"/>
</dbReference>
<comment type="caution">
    <text evidence="9">The sequence shown here is derived from an EMBL/GenBank/DDBJ whole genome shotgun (WGS) entry which is preliminary data.</text>
</comment>
<dbReference type="InterPro" id="IPR036390">
    <property type="entry name" value="WH_DNA-bd_sf"/>
</dbReference>
<protein>
    <recommendedName>
        <fullName evidence="1">Anaphase-promoting complex subunit 2</fullName>
    </recommendedName>
</protein>
<reference evidence="9" key="1">
    <citation type="submission" date="2023-06" db="EMBL/GenBank/DDBJ databases">
        <title>Survivors Of The Sea: Transcriptome response of Skeletonema marinoi to long-term dormancy.</title>
        <authorList>
            <person name="Pinder M.I.M."/>
            <person name="Kourtchenko O."/>
            <person name="Robertson E.K."/>
            <person name="Larsson T."/>
            <person name="Maumus F."/>
            <person name="Osuna-Cruz C.M."/>
            <person name="Vancaester E."/>
            <person name="Stenow R."/>
            <person name="Vandepoele K."/>
            <person name="Ploug H."/>
            <person name="Bruchert V."/>
            <person name="Godhe A."/>
            <person name="Topel M."/>
        </authorList>
    </citation>
    <scope>NUCLEOTIDE SEQUENCE</scope>
    <source>
        <strain evidence="9">R05AC</strain>
    </source>
</reference>
<evidence type="ECO:0000256" key="3">
    <source>
        <dbReference type="ARBA" id="ARBA00022776"/>
    </source>
</evidence>
<dbReference type="Pfam" id="PF25773">
    <property type="entry name" value="TPR_ANAPC2"/>
    <property type="match status" value="1"/>
</dbReference>
<dbReference type="Pfam" id="PF26557">
    <property type="entry name" value="Cullin_AB"/>
    <property type="match status" value="1"/>
</dbReference>
<dbReference type="SUPFAM" id="SSF75632">
    <property type="entry name" value="Cullin homology domain"/>
    <property type="match status" value="1"/>
</dbReference>
<evidence type="ECO:0000256" key="5">
    <source>
        <dbReference type="ARBA" id="ARBA00023306"/>
    </source>
</evidence>
<dbReference type="GO" id="GO:0031625">
    <property type="term" value="F:ubiquitin protein ligase binding"/>
    <property type="evidence" value="ECO:0007669"/>
    <property type="project" value="InterPro"/>
</dbReference>
<dbReference type="InterPro" id="IPR059120">
    <property type="entry name" value="Cullin-like_AB"/>
</dbReference>
<dbReference type="SUPFAM" id="SSF46785">
    <property type="entry name" value="Winged helix' DNA-binding domain"/>
    <property type="match status" value="1"/>
</dbReference>
<feature type="compositionally biased region" description="Acidic residues" evidence="7">
    <location>
        <begin position="386"/>
        <end position="397"/>
    </location>
</feature>
<dbReference type="GO" id="GO:0005680">
    <property type="term" value="C:anaphase-promoting complex"/>
    <property type="evidence" value="ECO:0007669"/>
    <property type="project" value="TreeGrafter"/>
</dbReference>
<evidence type="ECO:0000256" key="1">
    <source>
        <dbReference type="ARBA" id="ARBA00016068"/>
    </source>
</evidence>
<name>A0AAD8YB17_9STRA</name>
<evidence type="ECO:0000313" key="9">
    <source>
        <dbReference type="EMBL" id="KAK1743166.1"/>
    </source>
</evidence>
<proteinExistence type="inferred from homology"/>
<comment type="similarity">
    <text evidence="6">Belongs to the cullin family.</text>
</comment>
<organism evidence="9 10">
    <name type="scientific">Skeletonema marinoi</name>
    <dbReference type="NCBI Taxonomy" id="267567"/>
    <lineage>
        <taxon>Eukaryota</taxon>
        <taxon>Sar</taxon>
        <taxon>Stramenopiles</taxon>
        <taxon>Ochrophyta</taxon>
        <taxon>Bacillariophyta</taxon>
        <taxon>Coscinodiscophyceae</taxon>
        <taxon>Thalassiosirophycidae</taxon>
        <taxon>Thalassiosirales</taxon>
        <taxon>Skeletonemataceae</taxon>
        <taxon>Skeletonema</taxon>
        <taxon>Skeletonema marinoi-dohrnii complex</taxon>
    </lineage>
</organism>